<evidence type="ECO:0000256" key="4">
    <source>
        <dbReference type="ARBA" id="ARBA00022723"/>
    </source>
</evidence>
<dbReference type="GeneID" id="8231298"/>
<organism>
    <name type="scientific">Pediculus humanus subsp. corporis</name>
    <name type="common">Body louse</name>
    <dbReference type="NCBI Taxonomy" id="121224"/>
    <lineage>
        <taxon>Eukaryota</taxon>
        <taxon>Metazoa</taxon>
        <taxon>Ecdysozoa</taxon>
        <taxon>Arthropoda</taxon>
        <taxon>Hexapoda</taxon>
        <taxon>Insecta</taxon>
        <taxon>Pterygota</taxon>
        <taxon>Neoptera</taxon>
        <taxon>Paraneoptera</taxon>
        <taxon>Psocodea</taxon>
        <taxon>Troctomorpha</taxon>
        <taxon>Phthiraptera</taxon>
        <taxon>Anoplura</taxon>
        <taxon>Pediculidae</taxon>
        <taxon>Pediculus</taxon>
    </lineage>
</organism>
<dbReference type="GO" id="GO:0005694">
    <property type="term" value="C:chromosome"/>
    <property type="evidence" value="ECO:0007669"/>
    <property type="project" value="UniProtKB-SubCell"/>
</dbReference>
<evidence type="ECO:0000259" key="17">
    <source>
        <dbReference type="PROSITE" id="PS50016"/>
    </source>
</evidence>
<dbReference type="Gene3D" id="1.20.920.10">
    <property type="entry name" value="Bromodomain-like"/>
    <property type="match status" value="1"/>
</dbReference>
<evidence type="ECO:0000259" key="19">
    <source>
        <dbReference type="PROSITE" id="PS50865"/>
    </source>
</evidence>
<evidence type="ECO:0000256" key="15">
    <source>
        <dbReference type="SAM" id="MobiDB-lite"/>
    </source>
</evidence>
<evidence type="ECO:0000313" key="22">
    <source>
        <dbReference type="Proteomes" id="UP000009046"/>
    </source>
</evidence>
<dbReference type="PROSITE" id="PS50865">
    <property type="entry name" value="ZF_MYND_2"/>
    <property type="match status" value="1"/>
</dbReference>
<evidence type="ECO:0000256" key="2">
    <source>
        <dbReference type="ARBA" id="ARBA00004286"/>
    </source>
</evidence>
<accession>E0VBZ3</accession>
<dbReference type="CDD" id="cd15538">
    <property type="entry name" value="PHD_PRKCBP1"/>
    <property type="match status" value="1"/>
</dbReference>
<sequence length="1194" mass="135600">MSSEDTDNFENICSLNDESDTRHSSKSLVIPNKSPLKIKLKINKKTLEHSERNNSSVVTHIKPEKNDLNEKLNSTYLEELVEENEEIVALEREREINNVNEGPKMKLRSTKDTEFEVELKNKEICDRKKKTHDFCCDSNLKRSKRQRKLSKIIYQDNSDKIDGINKKFQKKEENVVNVPKKIDMTEDSICVNKESFCWTCHKDGSVVKCDTCPRVFHLKCVSLSKDPSKNWICPECSLVLHAEKMSTRSEAMKSLSLDQLCTLLNFAIGRMKNVPESQVFWKAVDPKEVPSYDKYITNPMDLNLLERNMKAKMYGSPQAFLADTKWLLHNSIIFNSTQSPLTSTARFLVKICRQEMAEIENCPDCYLNAHTKEDWFTEVCRKPHILIWARLKGFPFWPAKAMSTNLKTQQVDARFFGAHDKAWVPVKECYLYSKGSPQIFSKKRSDLDDAFLEAETYIKKIRQIYGTFSYAPDKTPFVPELYDKQLQKISSEICKVSESVENQISQKLEICGNRNKINEEQVEENCIDSQENLCLPTLEQSFSPETDSLNEKYSTASECQSGNEIIEKSEHVEEQEKEKICENELVSNNNEVPDNVDNQFPKSFVNLSCDQKQKIINEAKLLATLDEITALEKQKVLNDLGLDASTVDIRQLAQENREILEILSKKCQDFSEQLGEVDIKTESSEKYLKKENNDVTDNGENLNFITSKVGTIKVKNVNNLFEKNSSSAKKNSTSQLLQIKDVRSLQNSKHNYEVNVKVEKSSFNDSIQPKKLKLEPVNLNVISVDTENSTAQKNLLRSLRSDEKTVNDDGNKNVLNSVSDVEMDHSEISGKNSMKELTIEPIKNIENESEQQITRDNIVSQKNLTVVANSHFLLTTSRSPVVSGQNNQPNLTFSQNNLGQLSLVHLSNMTNGIQTNFVNLSNESVGFNNSSTGTLYASQGFNPNFPSNSGLGSVILTPSLGSNVQTSLSTVNSGTKGSKISSDSQKFSGNRGDSSKSVLITSQNNKFSPVIEVPGEEMTLSGEVGSVTAELNKYSAKMADYMKTAIENLLRELSNQGSLEAKYKLLILEMEKLQWKHQQEISELKQRSEKTLMELRNTLQMDKQKSLDELKSHLESHYQKIISETKRKQWCANCGKEALFYCCWNTSYCDYPCQQQHWPGHMSSCAQLGNNNVSIGSTTNPQMQVSKRKNMRVI</sequence>
<dbReference type="HOGENOM" id="CLU_008433_0_0_1"/>
<dbReference type="FunCoup" id="E0VBZ3">
    <property type="interactions" value="2272"/>
</dbReference>
<dbReference type="InterPro" id="IPR036427">
    <property type="entry name" value="Bromodomain-like_sf"/>
</dbReference>
<dbReference type="PROSITE" id="PS01360">
    <property type="entry name" value="ZF_MYND_1"/>
    <property type="match status" value="1"/>
</dbReference>
<evidence type="ECO:0000259" key="18">
    <source>
        <dbReference type="PROSITE" id="PS50812"/>
    </source>
</evidence>
<dbReference type="SUPFAM" id="SSF57903">
    <property type="entry name" value="FYVE/PHD zinc finger"/>
    <property type="match status" value="1"/>
</dbReference>
<dbReference type="FunFam" id="6.10.140.2220:FF:000002">
    <property type="entry name" value="Protein kinase C-binding protein 1 isoform C"/>
    <property type="match status" value="1"/>
</dbReference>
<keyword evidence="10" id="KW-0804">Transcription</keyword>
<dbReference type="OrthoDB" id="298344at2759"/>
<dbReference type="SMART" id="SM00249">
    <property type="entry name" value="PHD"/>
    <property type="match status" value="1"/>
</dbReference>
<dbReference type="InterPro" id="IPR000313">
    <property type="entry name" value="PWWP_dom"/>
</dbReference>
<keyword evidence="4" id="KW-0479">Metal-binding</keyword>
<keyword evidence="8" id="KW-0805">Transcription regulation</keyword>
<dbReference type="OMA" id="MPVQRFN"/>
<evidence type="ECO:0000256" key="9">
    <source>
        <dbReference type="ARBA" id="ARBA00023117"/>
    </source>
</evidence>
<dbReference type="Gene3D" id="6.10.140.2220">
    <property type="match status" value="1"/>
</dbReference>
<dbReference type="InterPro" id="IPR013083">
    <property type="entry name" value="Znf_RING/FYVE/PHD"/>
</dbReference>
<keyword evidence="5 13" id="KW-0863">Zinc-finger</keyword>
<gene>
    <name evidence="21" type="primary">8231298</name>
    <name evidence="20" type="ORF">Phum_PHUM075890</name>
</gene>
<feature type="coiled-coil region" evidence="14">
    <location>
        <begin position="73"/>
        <end position="100"/>
    </location>
</feature>
<evidence type="ECO:0000256" key="5">
    <source>
        <dbReference type="ARBA" id="ARBA00022771"/>
    </source>
</evidence>
<dbReference type="Pfam" id="PF00628">
    <property type="entry name" value="PHD"/>
    <property type="match status" value="1"/>
</dbReference>
<dbReference type="GO" id="GO:0003714">
    <property type="term" value="F:transcription corepressor activity"/>
    <property type="evidence" value="ECO:0007669"/>
    <property type="project" value="TreeGrafter"/>
</dbReference>
<dbReference type="EMBL" id="DS235044">
    <property type="protein sequence ID" value="EEB10899.1"/>
    <property type="molecule type" value="Genomic_DNA"/>
</dbReference>
<dbReference type="SUPFAM" id="SSF63748">
    <property type="entry name" value="Tudor/PWWP/MBT"/>
    <property type="match status" value="1"/>
</dbReference>
<dbReference type="InterPro" id="IPR019786">
    <property type="entry name" value="Zinc_finger_PHD-type_CS"/>
</dbReference>
<dbReference type="InterPro" id="IPR011011">
    <property type="entry name" value="Znf_FYVE_PHD"/>
</dbReference>
<evidence type="ECO:0000256" key="3">
    <source>
        <dbReference type="ARBA" id="ARBA00022454"/>
    </source>
</evidence>
<evidence type="ECO:0000256" key="1">
    <source>
        <dbReference type="ARBA" id="ARBA00004123"/>
    </source>
</evidence>
<feature type="domain" description="PWWP" evidence="18">
    <location>
        <begin position="383"/>
        <end position="435"/>
    </location>
</feature>
<evidence type="ECO:0000256" key="6">
    <source>
        <dbReference type="ARBA" id="ARBA00022833"/>
    </source>
</evidence>
<dbReference type="Proteomes" id="UP000009046">
    <property type="component" value="Unassembled WGS sequence"/>
</dbReference>
<dbReference type="GO" id="GO:0005737">
    <property type="term" value="C:cytoplasm"/>
    <property type="evidence" value="ECO:0007669"/>
    <property type="project" value="TreeGrafter"/>
</dbReference>
<dbReference type="CTD" id="8231298"/>
<evidence type="ECO:0000259" key="16">
    <source>
        <dbReference type="PROSITE" id="PS50014"/>
    </source>
</evidence>
<dbReference type="InterPro" id="IPR056987">
    <property type="entry name" value="ZMYND8_CC"/>
</dbReference>
<dbReference type="Pfam" id="PF24324">
    <property type="entry name" value="MYND_ZMYND11_ZMYD8"/>
    <property type="match status" value="1"/>
</dbReference>
<keyword evidence="3" id="KW-0158">Chromosome</keyword>
<feature type="domain" description="MYND-type" evidence="19">
    <location>
        <begin position="1131"/>
        <end position="1165"/>
    </location>
</feature>
<dbReference type="Pfam" id="PF23460">
    <property type="entry name" value="ZMYND8_CC"/>
    <property type="match status" value="1"/>
</dbReference>
<reference evidence="21" key="3">
    <citation type="submission" date="2020-05" db="UniProtKB">
        <authorList>
            <consortium name="EnsemblMetazoa"/>
        </authorList>
    </citation>
    <scope>IDENTIFICATION</scope>
    <source>
        <strain evidence="21">USDA</strain>
    </source>
</reference>
<dbReference type="KEGG" id="phu:Phum_PHUM075890"/>
<dbReference type="Pfam" id="PF00439">
    <property type="entry name" value="Bromodomain"/>
    <property type="match status" value="1"/>
</dbReference>
<evidence type="ECO:0000256" key="10">
    <source>
        <dbReference type="ARBA" id="ARBA00023163"/>
    </source>
</evidence>
<feature type="domain" description="Bromo" evidence="16">
    <location>
        <begin position="272"/>
        <end position="342"/>
    </location>
</feature>
<evidence type="ECO:0000256" key="12">
    <source>
        <dbReference type="PROSITE-ProRule" id="PRU00035"/>
    </source>
</evidence>
<dbReference type="InterPro" id="IPR044075">
    <property type="entry name" value="PRKCBP1_PHD"/>
</dbReference>
<dbReference type="CDD" id="cd20160">
    <property type="entry name" value="PWWP_PRKCBP1"/>
    <property type="match status" value="1"/>
</dbReference>
<keyword evidence="14" id="KW-0175">Coiled coil</keyword>
<dbReference type="VEuPathDB" id="VectorBase:PHUM075890"/>
<dbReference type="SMART" id="SM00297">
    <property type="entry name" value="BROMO"/>
    <property type="match status" value="1"/>
</dbReference>
<protein>
    <submittedName>
        <fullName evidence="20">Zinc finger and mynd domain-containing protein, putative</fullName>
    </submittedName>
</protein>
<feature type="region of interest" description="Disordered" evidence="15">
    <location>
        <begin position="966"/>
        <end position="995"/>
    </location>
</feature>
<dbReference type="PROSITE" id="PS50016">
    <property type="entry name" value="ZF_PHD_2"/>
    <property type="match status" value="1"/>
</dbReference>
<dbReference type="GO" id="GO:0005634">
    <property type="term" value="C:nucleus"/>
    <property type="evidence" value="ECO:0007669"/>
    <property type="project" value="UniProtKB-SubCell"/>
</dbReference>
<evidence type="ECO:0000313" key="20">
    <source>
        <dbReference type="EMBL" id="EEB10899.1"/>
    </source>
</evidence>
<dbReference type="eggNOG" id="KOG3612">
    <property type="taxonomic scope" value="Eukaryota"/>
</dbReference>
<dbReference type="PROSITE" id="PS50014">
    <property type="entry name" value="BROMODOMAIN_2"/>
    <property type="match status" value="1"/>
</dbReference>
<feature type="domain" description="PHD-type" evidence="17">
    <location>
        <begin position="194"/>
        <end position="239"/>
    </location>
</feature>
<dbReference type="InterPro" id="IPR001965">
    <property type="entry name" value="Znf_PHD"/>
</dbReference>
<dbReference type="GO" id="GO:0140006">
    <property type="term" value="F:histone H3 reader activity"/>
    <property type="evidence" value="ECO:0007669"/>
    <property type="project" value="UniProtKB-ARBA"/>
</dbReference>
<dbReference type="Pfam" id="PF00855">
    <property type="entry name" value="PWWP"/>
    <property type="match status" value="1"/>
</dbReference>
<dbReference type="STRING" id="121224.E0VBZ3"/>
<reference evidence="20" key="2">
    <citation type="submission" date="2007-04" db="EMBL/GenBank/DDBJ databases">
        <title>The genome of the human body louse.</title>
        <authorList>
            <consortium name="The Human Body Louse Genome Consortium"/>
            <person name="Kirkness E."/>
            <person name="Walenz B."/>
            <person name="Hass B."/>
            <person name="Bruggner R."/>
            <person name="Strausberg R."/>
        </authorList>
    </citation>
    <scope>NUCLEOTIDE SEQUENCE</scope>
    <source>
        <strain evidence="20">USDA</strain>
    </source>
</reference>
<reference evidence="20" key="1">
    <citation type="submission" date="2007-04" db="EMBL/GenBank/DDBJ databases">
        <title>Annotation of Pediculus humanus corporis strain USDA.</title>
        <authorList>
            <person name="Kirkness E."/>
            <person name="Hannick L."/>
            <person name="Hass B."/>
            <person name="Bruggner R."/>
            <person name="Lawson D."/>
            <person name="Bidwell S."/>
            <person name="Joardar V."/>
            <person name="Caler E."/>
            <person name="Walenz B."/>
            <person name="Inman J."/>
            <person name="Schobel S."/>
            <person name="Galinsky K."/>
            <person name="Amedeo P."/>
            <person name="Strausberg R."/>
        </authorList>
    </citation>
    <scope>NUCLEOTIDE SEQUENCE</scope>
    <source>
        <strain evidence="20">USDA</strain>
    </source>
</reference>
<dbReference type="PANTHER" id="PTHR46453:SF5">
    <property type="entry name" value="PROTEIN KINASE C-BINDING PROTEIN 1 ISOFORM X1"/>
    <property type="match status" value="1"/>
</dbReference>
<name>E0VBZ3_PEDHC</name>
<dbReference type="AlphaFoldDB" id="E0VBZ3"/>
<dbReference type="InterPro" id="IPR019787">
    <property type="entry name" value="Znf_PHD-finger"/>
</dbReference>
<comment type="subcellular location">
    <subcellularLocation>
        <location evidence="2">Chromosome</location>
    </subcellularLocation>
    <subcellularLocation>
        <location evidence="1">Nucleus</location>
    </subcellularLocation>
</comment>
<evidence type="ECO:0000256" key="13">
    <source>
        <dbReference type="PROSITE-ProRule" id="PRU00134"/>
    </source>
</evidence>
<dbReference type="PANTHER" id="PTHR46453">
    <property type="entry name" value="PROTEIN KINASE C-BINDING PROTEIN 1"/>
    <property type="match status" value="1"/>
</dbReference>
<evidence type="ECO:0000256" key="8">
    <source>
        <dbReference type="ARBA" id="ARBA00023015"/>
    </source>
</evidence>
<keyword evidence="9 12" id="KW-0103">Bromodomain</keyword>
<dbReference type="InterPro" id="IPR001487">
    <property type="entry name" value="Bromodomain"/>
</dbReference>
<keyword evidence="7" id="KW-0156">Chromatin regulator</keyword>
<keyword evidence="6" id="KW-0862">Zinc</keyword>
<evidence type="ECO:0000313" key="21">
    <source>
        <dbReference type="EnsemblMetazoa" id="PHUM075890-PA"/>
    </source>
</evidence>
<proteinExistence type="predicted"/>
<dbReference type="EMBL" id="AAZO01000908">
    <property type="status" value="NOT_ANNOTATED_CDS"/>
    <property type="molecule type" value="Genomic_DNA"/>
</dbReference>
<dbReference type="Gene3D" id="2.30.30.140">
    <property type="match status" value="1"/>
</dbReference>
<evidence type="ECO:0000256" key="11">
    <source>
        <dbReference type="ARBA" id="ARBA00023242"/>
    </source>
</evidence>
<dbReference type="Gene3D" id="3.30.40.10">
    <property type="entry name" value="Zinc/RING finger domain, C3HC4 (zinc finger)"/>
    <property type="match status" value="1"/>
</dbReference>
<dbReference type="PROSITE" id="PS50812">
    <property type="entry name" value="PWWP"/>
    <property type="match status" value="1"/>
</dbReference>
<keyword evidence="11" id="KW-0539">Nucleus</keyword>
<dbReference type="GO" id="GO:0008270">
    <property type="term" value="F:zinc ion binding"/>
    <property type="evidence" value="ECO:0007669"/>
    <property type="project" value="UniProtKB-KW"/>
</dbReference>
<dbReference type="InterPro" id="IPR057053">
    <property type="entry name" value="MYND_ZMYND11_ZMYD8"/>
</dbReference>
<dbReference type="SUPFAM" id="SSF47370">
    <property type="entry name" value="Bromodomain"/>
    <property type="match status" value="1"/>
</dbReference>
<dbReference type="InterPro" id="IPR002893">
    <property type="entry name" value="Znf_MYND"/>
</dbReference>
<evidence type="ECO:0000256" key="14">
    <source>
        <dbReference type="SAM" id="Coils"/>
    </source>
</evidence>
<keyword evidence="22" id="KW-1185">Reference proteome</keyword>
<dbReference type="EnsemblMetazoa" id="PHUM075890-RA">
    <property type="protein sequence ID" value="PHUM075890-PA"/>
    <property type="gene ID" value="PHUM075890"/>
</dbReference>
<evidence type="ECO:0000256" key="7">
    <source>
        <dbReference type="ARBA" id="ARBA00022853"/>
    </source>
</evidence>
<dbReference type="RefSeq" id="XP_002423637.1">
    <property type="nucleotide sequence ID" value="XM_002423592.1"/>
</dbReference>
<feature type="region of interest" description="Disordered" evidence="15">
    <location>
        <begin position="1"/>
        <end position="27"/>
    </location>
</feature>
<dbReference type="InParanoid" id="E0VBZ3"/>
<dbReference type="PROSITE" id="PS01359">
    <property type="entry name" value="ZF_PHD_1"/>
    <property type="match status" value="1"/>
</dbReference>
<dbReference type="SUPFAM" id="SSF144232">
    <property type="entry name" value="HIT/MYND zinc finger-like"/>
    <property type="match status" value="1"/>
</dbReference>